<dbReference type="InterPro" id="IPR028082">
    <property type="entry name" value="Peripla_BP_I"/>
</dbReference>
<feature type="domain" description="Leucine-binding protein" evidence="6">
    <location>
        <begin position="25"/>
        <end position="369"/>
    </location>
</feature>
<evidence type="ECO:0000259" key="6">
    <source>
        <dbReference type="Pfam" id="PF13458"/>
    </source>
</evidence>
<dbReference type="InterPro" id="IPR000709">
    <property type="entry name" value="Leu_Ile_Val-bd"/>
</dbReference>
<organism evidence="7 8">
    <name type="scientific">Desulfonatronum thiosulfatophilum</name>
    <dbReference type="NCBI Taxonomy" id="617002"/>
    <lineage>
        <taxon>Bacteria</taxon>
        <taxon>Pseudomonadati</taxon>
        <taxon>Thermodesulfobacteriota</taxon>
        <taxon>Desulfovibrionia</taxon>
        <taxon>Desulfovibrionales</taxon>
        <taxon>Desulfonatronaceae</taxon>
        <taxon>Desulfonatronum</taxon>
    </lineage>
</organism>
<evidence type="ECO:0000313" key="8">
    <source>
        <dbReference type="Proteomes" id="UP000198771"/>
    </source>
</evidence>
<proteinExistence type="inferred from homology"/>
<dbReference type="PRINTS" id="PR00337">
    <property type="entry name" value="LEUILEVALBP"/>
</dbReference>
<evidence type="ECO:0000256" key="3">
    <source>
        <dbReference type="ARBA" id="ARBA00022729"/>
    </source>
</evidence>
<sequence>MIRYLLAVITMTILCTSAPVSAAQPIKIGAIVSATGPASFLGEPERNTLIMLQDQINARGGLLGRPLEVIIYDDETEVNKAVGAANRLLSRDRVVAAIGATTSGNTLAIMPRFTSAKIPLVSMAAAERIVKPINPWVFKTPQSDRHAVIKILEHARERGFKSIAIITVSDGFGQAGREVLQELLPTYGMTLVADEIYGPRDTDMTPQLTKIRGLNPDAIICWGTNPGPAVIARNRVQLGMNTPLYMSHGVASKRFIELAGEAAEGLILPAGRLTVADQLPDDHPQKALLLEYIRDYEKRFNTEVSTFGGYAYDALALIAEAITRAGEATPQAIRDNLENISGFVATGGIFNLSPEDHNGLDERAFVMVRITNGDWELVGE</sequence>
<dbReference type="Gene3D" id="3.40.50.2300">
    <property type="match status" value="2"/>
</dbReference>
<dbReference type="InterPro" id="IPR028081">
    <property type="entry name" value="Leu-bd"/>
</dbReference>
<dbReference type="Pfam" id="PF13458">
    <property type="entry name" value="Peripla_BP_6"/>
    <property type="match status" value="1"/>
</dbReference>
<evidence type="ECO:0000256" key="1">
    <source>
        <dbReference type="ARBA" id="ARBA00010062"/>
    </source>
</evidence>
<dbReference type="GO" id="GO:0006865">
    <property type="term" value="P:amino acid transport"/>
    <property type="evidence" value="ECO:0007669"/>
    <property type="project" value="UniProtKB-KW"/>
</dbReference>
<evidence type="ECO:0000256" key="4">
    <source>
        <dbReference type="ARBA" id="ARBA00022970"/>
    </source>
</evidence>
<dbReference type="EMBL" id="FMXO01000018">
    <property type="protein sequence ID" value="SDB57016.1"/>
    <property type="molecule type" value="Genomic_DNA"/>
</dbReference>
<dbReference type="PANTHER" id="PTHR30483">
    <property type="entry name" value="LEUCINE-SPECIFIC-BINDING PROTEIN"/>
    <property type="match status" value="1"/>
</dbReference>
<dbReference type="AlphaFoldDB" id="A0A1G6EHZ0"/>
<dbReference type="PANTHER" id="PTHR30483:SF38">
    <property type="entry name" value="BLR7848 PROTEIN"/>
    <property type="match status" value="1"/>
</dbReference>
<feature type="chain" id="PRO_5011677755" evidence="5">
    <location>
        <begin position="23"/>
        <end position="380"/>
    </location>
</feature>
<keyword evidence="4" id="KW-0029">Amino-acid transport</keyword>
<reference evidence="7 8" key="1">
    <citation type="submission" date="2016-10" db="EMBL/GenBank/DDBJ databases">
        <authorList>
            <person name="de Groot N.N."/>
        </authorList>
    </citation>
    <scope>NUCLEOTIDE SEQUENCE [LARGE SCALE GENOMIC DNA]</scope>
    <source>
        <strain evidence="7 8">ASO4-2</strain>
    </source>
</reference>
<keyword evidence="2" id="KW-0813">Transport</keyword>
<dbReference type="Proteomes" id="UP000198771">
    <property type="component" value="Unassembled WGS sequence"/>
</dbReference>
<dbReference type="CDD" id="cd06333">
    <property type="entry name" value="PBP1_ABC_RPA1789-like"/>
    <property type="match status" value="1"/>
</dbReference>
<dbReference type="SUPFAM" id="SSF53822">
    <property type="entry name" value="Periplasmic binding protein-like I"/>
    <property type="match status" value="1"/>
</dbReference>
<accession>A0A1G6EHZ0</accession>
<gene>
    <name evidence="7" type="ORF">SAMN05660653_02861</name>
</gene>
<keyword evidence="8" id="KW-1185">Reference proteome</keyword>
<comment type="similarity">
    <text evidence="1">Belongs to the leucine-binding protein family.</text>
</comment>
<evidence type="ECO:0000256" key="2">
    <source>
        <dbReference type="ARBA" id="ARBA00022448"/>
    </source>
</evidence>
<protein>
    <submittedName>
        <fullName evidence="7">Branched-chain amino acid transport system substrate-binding protein</fullName>
    </submittedName>
</protein>
<feature type="signal peptide" evidence="5">
    <location>
        <begin position="1"/>
        <end position="22"/>
    </location>
</feature>
<evidence type="ECO:0000256" key="5">
    <source>
        <dbReference type="SAM" id="SignalP"/>
    </source>
</evidence>
<dbReference type="InterPro" id="IPR051010">
    <property type="entry name" value="BCAA_transport"/>
</dbReference>
<evidence type="ECO:0000313" key="7">
    <source>
        <dbReference type="EMBL" id="SDB57016.1"/>
    </source>
</evidence>
<name>A0A1G6EHZ0_9BACT</name>
<dbReference type="STRING" id="617002.SAMN05660653_02861"/>
<keyword evidence="3 5" id="KW-0732">Signal</keyword>